<dbReference type="GO" id="GO:0043365">
    <property type="term" value="F:[formate-C-acetyltransferase]-activating enzyme activity"/>
    <property type="evidence" value="ECO:0007669"/>
    <property type="project" value="InterPro"/>
</dbReference>
<dbReference type="Pfam" id="PF13353">
    <property type="entry name" value="Fer4_12"/>
    <property type="match status" value="1"/>
</dbReference>
<dbReference type="InterPro" id="IPR034457">
    <property type="entry name" value="Organic_radical-activating"/>
</dbReference>
<dbReference type="STRING" id="61635.BN85316310"/>
<keyword evidence="2" id="KW-0004">4Fe-4S</keyword>
<dbReference type="SFLD" id="SFLDG01063">
    <property type="entry name" value="activating_enzymes__group_1"/>
    <property type="match status" value="1"/>
</dbReference>
<organism evidence="8 9">
    <name type="scientific">Acholeplasma brassicae</name>
    <dbReference type="NCBI Taxonomy" id="61635"/>
    <lineage>
        <taxon>Bacteria</taxon>
        <taxon>Bacillati</taxon>
        <taxon>Mycoplasmatota</taxon>
        <taxon>Mollicutes</taxon>
        <taxon>Acholeplasmatales</taxon>
        <taxon>Acholeplasmataceae</taxon>
        <taxon>Acholeplasma</taxon>
    </lineage>
</organism>
<dbReference type="InterPro" id="IPR058240">
    <property type="entry name" value="rSAM_sf"/>
</dbReference>
<protein>
    <recommendedName>
        <fullName evidence="7">Anaerobic ribonucleoside-triphosphate reductase-activating protein</fullName>
        <ecNumber evidence="7">1.97.1.-</ecNumber>
    </recommendedName>
</protein>
<dbReference type="OrthoDB" id="9782387at2"/>
<comment type="function">
    <text evidence="7">Activation of anaerobic ribonucleoside-triphosphate reductase under anaerobic conditions by generation of an organic free radical, using S-adenosylmethionine and reduced flavodoxin as cosubstrates to produce 5'-deoxy-adenosine.</text>
</comment>
<dbReference type="SUPFAM" id="SSF102114">
    <property type="entry name" value="Radical SAM enzymes"/>
    <property type="match status" value="1"/>
</dbReference>
<accession>U4KQ46</accession>
<dbReference type="GO" id="GO:0004748">
    <property type="term" value="F:ribonucleoside-diphosphate reductase activity, thioredoxin disulfide as acceptor"/>
    <property type="evidence" value="ECO:0007669"/>
    <property type="project" value="TreeGrafter"/>
</dbReference>
<dbReference type="Proteomes" id="UP000032737">
    <property type="component" value="Chromosome"/>
</dbReference>
<dbReference type="Gene3D" id="3.20.20.70">
    <property type="entry name" value="Aldolase class I"/>
    <property type="match status" value="1"/>
</dbReference>
<evidence type="ECO:0000256" key="1">
    <source>
        <dbReference type="ARBA" id="ARBA00001966"/>
    </source>
</evidence>
<dbReference type="PANTHER" id="PTHR30352">
    <property type="entry name" value="PYRUVATE FORMATE-LYASE-ACTIVATING ENZYME"/>
    <property type="match status" value="1"/>
</dbReference>
<keyword evidence="7" id="KW-0560">Oxidoreductase</keyword>
<dbReference type="PANTHER" id="PTHR30352:SF2">
    <property type="entry name" value="ANAEROBIC RIBONUCLEOSIDE-TRIPHOSPHATE REDUCTASE-ACTIVATING PROTEIN"/>
    <property type="match status" value="1"/>
</dbReference>
<dbReference type="NCBIfam" id="TIGR02491">
    <property type="entry name" value="NrdG"/>
    <property type="match status" value="1"/>
</dbReference>
<evidence type="ECO:0000313" key="9">
    <source>
        <dbReference type="Proteomes" id="UP000032737"/>
    </source>
</evidence>
<dbReference type="EC" id="1.97.1.-" evidence="7"/>
<dbReference type="InterPro" id="IPR013785">
    <property type="entry name" value="Aldolase_TIM"/>
</dbReference>
<reference evidence="8 9" key="1">
    <citation type="journal article" date="2013" name="J. Mol. Microbiol. Biotechnol.">
        <title>Analysis of the Complete Genomes of Acholeplasma brassicae , A. palmae and A. laidlawii and Their Comparison to the Obligate Parasites from ' Candidatus Phytoplasma'.</title>
        <authorList>
            <person name="Kube M."/>
            <person name="Siewert C."/>
            <person name="Migdoll A.M."/>
            <person name="Duduk B."/>
            <person name="Holz S."/>
            <person name="Rabus R."/>
            <person name="Seemuller E."/>
            <person name="Mitrovic J."/>
            <person name="Muller I."/>
            <person name="Buttner C."/>
            <person name="Reinhardt R."/>
        </authorList>
    </citation>
    <scope>NUCLEOTIDE SEQUENCE [LARGE SCALE GENOMIC DNA]</scope>
    <source>
        <strain evidence="9">0502</strain>
    </source>
</reference>
<keyword evidence="5" id="KW-0408">Iron</keyword>
<dbReference type="HOGENOM" id="CLU_089926_0_0_14"/>
<dbReference type="GO" id="GO:0046872">
    <property type="term" value="F:metal ion binding"/>
    <property type="evidence" value="ECO:0007669"/>
    <property type="project" value="UniProtKB-KW"/>
</dbReference>
<evidence type="ECO:0000313" key="8">
    <source>
        <dbReference type="EMBL" id="CCV66652.1"/>
    </source>
</evidence>
<dbReference type="GO" id="GO:0051539">
    <property type="term" value="F:4 iron, 4 sulfur cluster binding"/>
    <property type="evidence" value="ECO:0007669"/>
    <property type="project" value="UniProtKB-KW"/>
</dbReference>
<evidence type="ECO:0000256" key="2">
    <source>
        <dbReference type="ARBA" id="ARBA00022485"/>
    </source>
</evidence>
<proteinExistence type="inferred from homology"/>
<dbReference type="KEGG" id="abra:BN85316310"/>
<dbReference type="SFLD" id="SFLDG01066">
    <property type="entry name" value="organic_radical-activating_enz"/>
    <property type="match status" value="1"/>
</dbReference>
<evidence type="ECO:0000256" key="5">
    <source>
        <dbReference type="ARBA" id="ARBA00023004"/>
    </source>
</evidence>
<dbReference type="SFLD" id="SFLDS00029">
    <property type="entry name" value="Radical_SAM"/>
    <property type="match status" value="1"/>
</dbReference>
<evidence type="ECO:0000256" key="7">
    <source>
        <dbReference type="PIRNR" id="PIRNR000368"/>
    </source>
</evidence>
<dbReference type="AlphaFoldDB" id="U4KQ46"/>
<gene>
    <name evidence="8" type="primary">nrdG</name>
    <name evidence="8" type="ORF">BN85316310</name>
</gene>
<dbReference type="SFLD" id="SFLDF00299">
    <property type="entry name" value="anaerobic_ribonucleoside-triph"/>
    <property type="match status" value="1"/>
</dbReference>
<evidence type="ECO:0000256" key="3">
    <source>
        <dbReference type="ARBA" id="ARBA00022691"/>
    </source>
</evidence>
<dbReference type="RefSeq" id="WP_030005502.1">
    <property type="nucleotide sequence ID" value="NC_022549.1"/>
</dbReference>
<dbReference type="EMBL" id="FO681348">
    <property type="protein sequence ID" value="CCV66652.1"/>
    <property type="molecule type" value="Genomic_DNA"/>
</dbReference>
<evidence type="ECO:0000256" key="4">
    <source>
        <dbReference type="ARBA" id="ARBA00022723"/>
    </source>
</evidence>
<dbReference type="PIRSF" id="PIRSF000368">
    <property type="entry name" value="NrdG"/>
    <property type="match status" value="1"/>
</dbReference>
<comment type="similarity">
    <text evidence="7">Belongs to the organic radical-activating enzymes family.</text>
</comment>
<keyword evidence="4" id="KW-0479">Metal-binding</keyword>
<dbReference type="InterPro" id="IPR007197">
    <property type="entry name" value="rSAM"/>
</dbReference>
<sequence>MKIRLAQIYANSIVDGPGIRYAIYTQGCLHDCKGCHNPGTHALNQGYLMDTQAIIDEIKGKPHLNKITFSGGEPLLQVKAINEIIEGLEPGYQIIVYTGFTYEFLISSAGGNTHLMRLLHQIDYLIDGKFILEQRDLTLLYRGSKNQRIIDVKQSLSKRKVVTTETMKNNSSV</sequence>
<name>U4KQ46_9MOLU</name>
<keyword evidence="9" id="KW-1185">Reference proteome</keyword>
<keyword evidence="6" id="KW-0411">Iron-sulfur</keyword>
<evidence type="ECO:0000256" key="6">
    <source>
        <dbReference type="ARBA" id="ARBA00023014"/>
    </source>
</evidence>
<comment type="cofactor">
    <cofactor evidence="1">
        <name>[4Fe-4S] cluster</name>
        <dbReference type="ChEBI" id="CHEBI:49883"/>
    </cofactor>
</comment>
<dbReference type="InterPro" id="IPR012837">
    <property type="entry name" value="NrdG"/>
</dbReference>
<keyword evidence="3" id="KW-0949">S-adenosyl-L-methionine</keyword>